<protein>
    <submittedName>
        <fullName evidence="3">Phage major capsid protein, HK97 family</fullName>
    </submittedName>
</protein>
<evidence type="ECO:0000313" key="3">
    <source>
        <dbReference type="EMBL" id="SMX81715.1"/>
    </source>
</evidence>
<dbReference type="InterPro" id="IPR054612">
    <property type="entry name" value="Phage_capsid-like_C"/>
</dbReference>
<dbReference type="SUPFAM" id="SSF56563">
    <property type="entry name" value="Major capsid protein gp5"/>
    <property type="match status" value="1"/>
</dbReference>
<dbReference type="RefSeq" id="WP_101619520.1">
    <property type="nucleotide sequence ID" value="NZ_FXZD01000003.1"/>
</dbReference>
<dbReference type="Gene3D" id="3.30.2320.10">
    <property type="entry name" value="hypothetical protein PF0899 domain"/>
    <property type="match status" value="1"/>
</dbReference>
<dbReference type="Pfam" id="PF05065">
    <property type="entry name" value="Phage_capsid"/>
    <property type="match status" value="1"/>
</dbReference>
<name>A0A2H1J2M6_9MICO</name>
<evidence type="ECO:0000313" key="4">
    <source>
        <dbReference type="Proteomes" id="UP000234433"/>
    </source>
</evidence>
<sequence>MSLYTTTSGIDAISPDQIEQLIVLPVASNSIAFRAATLVTTNATETRIPRVTADPAAAWTAEGEEIGTSDPTVDDISVLPKKLAGLTVVSNETLADTNPAADAIVGDGLTRDIARKVDAAFFGSNSAAPTLQPEGLEDQTGATDVVAPAAWADADPFAEAISNAEGLGLLIGTFVANPADALTLAQLKESSASNRPLLGADPSNPTRRALQGVPMLVSPAVTAGTVWGIPSNRAVIVRRNDVDLQVDRSAYFTSDRTAIRATMRVGFAFTEPAAIQKISLAAE</sequence>
<proteinExistence type="predicted"/>
<dbReference type="OrthoDB" id="3233650at2"/>
<evidence type="ECO:0000256" key="1">
    <source>
        <dbReference type="ARBA" id="ARBA00004328"/>
    </source>
</evidence>
<accession>A0A2H1J2M6</accession>
<feature type="domain" description="Phage capsid-like C-terminal" evidence="2">
    <location>
        <begin position="15"/>
        <end position="278"/>
    </location>
</feature>
<dbReference type="Gene3D" id="3.30.2400.10">
    <property type="entry name" value="Major capsid protein gp5"/>
    <property type="match status" value="1"/>
</dbReference>
<dbReference type="NCBIfam" id="TIGR01554">
    <property type="entry name" value="major_cap_HK97"/>
    <property type="match status" value="1"/>
</dbReference>
<comment type="subcellular location">
    <subcellularLocation>
        <location evidence="1">Virion</location>
    </subcellularLocation>
</comment>
<organism evidence="3 4">
    <name type="scientific">Brevibacterium antiquum CNRZ 918</name>
    <dbReference type="NCBI Taxonomy" id="1255637"/>
    <lineage>
        <taxon>Bacteria</taxon>
        <taxon>Bacillati</taxon>
        <taxon>Actinomycetota</taxon>
        <taxon>Actinomycetes</taxon>
        <taxon>Micrococcales</taxon>
        <taxon>Brevibacteriaceae</taxon>
        <taxon>Brevibacterium</taxon>
    </lineage>
</organism>
<dbReference type="InterPro" id="IPR024455">
    <property type="entry name" value="Phage_capsid"/>
</dbReference>
<evidence type="ECO:0000259" key="2">
    <source>
        <dbReference type="Pfam" id="PF05065"/>
    </source>
</evidence>
<dbReference type="EMBL" id="FXZD01000003">
    <property type="protein sequence ID" value="SMX81715.1"/>
    <property type="molecule type" value="Genomic_DNA"/>
</dbReference>
<reference evidence="3 4" key="1">
    <citation type="submission" date="2017-03" db="EMBL/GenBank/DDBJ databases">
        <authorList>
            <person name="Afonso C.L."/>
            <person name="Miller P.J."/>
            <person name="Scott M.A."/>
            <person name="Spackman E."/>
            <person name="Goraichik I."/>
            <person name="Dimitrov K.M."/>
            <person name="Suarez D.L."/>
            <person name="Swayne D.E."/>
        </authorList>
    </citation>
    <scope>NUCLEOTIDE SEQUENCE [LARGE SCALE GENOMIC DNA]</scope>
    <source>
        <strain evidence="3 4">CNRZ 918</strain>
    </source>
</reference>
<dbReference type="Proteomes" id="UP000234433">
    <property type="component" value="Unassembled WGS sequence"/>
</dbReference>
<gene>
    <name evidence="3" type="ORF">BANT918_01365</name>
</gene>
<dbReference type="AlphaFoldDB" id="A0A2H1J2M6"/>